<dbReference type="PANTHER" id="PTHR30612:SF0">
    <property type="entry name" value="CHLOROPLAST PROTEIN-TRANSPORTING ATPASE"/>
    <property type="match status" value="1"/>
</dbReference>
<dbReference type="Proteomes" id="UP000692954">
    <property type="component" value="Unassembled WGS sequence"/>
</dbReference>
<dbReference type="GO" id="GO:0005524">
    <property type="term" value="F:ATP binding"/>
    <property type="evidence" value="ECO:0007669"/>
    <property type="project" value="InterPro"/>
</dbReference>
<evidence type="ECO:0000313" key="2">
    <source>
        <dbReference type="Proteomes" id="UP000692954"/>
    </source>
</evidence>
<name>A0A8S1NMU5_9CILI</name>
<reference evidence="1" key="1">
    <citation type="submission" date="2021-01" db="EMBL/GenBank/DDBJ databases">
        <authorList>
            <consortium name="Genoscope - CEA"/>
            <person name="William W."/>
        </authorList>
    </citation>
    <scope>NUCLEOTIDE SEQUENCE</scope>
</reference>
<sequence length="284" mass="33797">MQKEKTNVEIVIVLQCCQQQMLKNQVLFINYFNYLSLIIYMRKSFHVMIVKLYMEIHIVSKLILRHEYSKLGTMGYVILDKVDSMFIDGNNNKTILITPIPGMLDLNIILGLIWDQICKVEPNLLTNKKVWIRSRWYDEKKLNNQLRCFNKFYPLVSFKLYQQGVNYKIDNDNIRIGDYQNTGVVHKENKQLEKGFHQFLQIKHKVPVTPLRISTNYLSKISYFKRYRSQHLGLTDTLGSKITLQLLDKQYNIIKNCMKQKAKLSRRIKFLDQRVIVIVKQIER</sequence>
<dbReference type="PANTHER" id="PTHR30612">
    <property type="entry name" value="SECA INNER MEMBRANE COMPONENT OF SEC PROTEIN SECRETION SYSTEM"/>
    <property type="match status" value="1"/>
</dbReference>
<organism evidence="1 2">
    <name type="scientific">Paramecium sonneborni</name>
    <dbReference type="NCBI Taxonomy" id="65129"/>
    <lineage>
        <taxon>Eukaryota</taxon>
        <taxon>Sar</taxon>
        <taxon>Alveolata</taxon>
        <taxon>Ciliophora</taxon>
        <taxon>Intramacronucleata</taxon>
        <taxon>Oligohymenophorea</taxon>
        <taxon>Peniculida</taxon>
        <taxon>Parameciidae</taxon>
        <taxon>Paramecium</taxon>
    </lineage>
</organism>
<dbReference type="EMBL" id="CAJJDN010000056">
    <property type="protein sequence ID" value="CAD8090893.1"/>
    <property type="molecule type" value="Genomic_DNA"/>
</dbReference>
<dbReference type="AlphaFoldDB" id="A0A8S1NMU5"/>
<accession>A0A8S1NMU5</accession>
<gene>
    <name evidence="1" type="ORF">PSON_ATCC_30995.1.T0560269</name>
</gene>
<dbReference type="InterPro" id="IPR000185">
    <property type="entry name" value="SecA"/>
</dbReference>
<keyword evidence="2" id="KW-1185">Reference proteome</keyword>
<proteinExistence type="predicted"/>
<dbReference type="GO" id="GO:0006886">
    <property type="term" value="P:intracellular protein transport"/>
    <property type="evidence" value="ECO:0007669"/>
    <property type="project" value="InterPro"/>
</dbReference>
<dbReference type="OrthoDB" id="10038397at2759"/>
<protein>
    <submittedName>
        <fullName evidence="1">Uncharacterized protein</fullName>
    </submittedName>
</protein>
<comment type="caution">
    <text evidence="1">The sequence shown here is derived from an EMBL/GenBank/DDBJ whole genome shotgun (WGS) entry which is preliminary data.</text>
</comment>
<evidence type="ECO:0000313" key="1">
    <source>
        <dbReference type="EMBL" id="CAD8090893.1"/>
    </source>
</evidence>
<dbReference type="GO" id="GO:0006605">
    <property type="term" value="P:protein targeting"/>
    <property type="evidence" value="ECO:0007669"/>
    <property type="project" value="InterPro"/>
</dbReference>